<sequence length="156" mass="17153">MASRQPAIIGFRDTRGRERRMTLRLDPASHIPPYEQLRAQLSVMVAVGHLEPGTRLPTVRDLAAALEVSPGTVARAFRELEHDRLLEGRGRRGTFVVDEPPDSEPLAERRRRVTEAANTFAFAARQLGVGLDAATDAVREAFAQLAVGEQASSERT</sequence>
<evidence type="ECO:0000313" key="7">
    <source>
        <dbReference type="EMBL" id="CAB4903280.1"/>
    </source>
</evidence>
<keyword evidence="3" id="KW-0804">Transcription</keyword>
<dbReference type="Gene3D" id="1.10.10.10">
    <property type="entry name" value="Winged helix-like DNA-binding domain superfamily/Winged helix DNA-binding domain"/>
    <property type="match status" value="1"/>
</dbReference>
<proteinExistence type="predicted"/>
<evidence type="ECO:0000256" key="3">
    <source>
        <dbReference type="ARBA" id="ARBA00023163"/>
    </source>
</evidence>
<evidence type="ECO:0000313" key="5">
    <source>
        <dbReference type="EMBL" id="CAB4746063.1"/>
    </source>
</evidence>
<gene>
    <name evidence="5" type="ORF">UFOPK2754_01516</name>
    <name evidence="6" type="ORF">UFOPK3139_01097</name>
    <name evidence="7" type="ORF">UFOPK3543_00986</name>
    <name evidence="8" type="ORF">UFOPK3967_00565</name>
</gene>
<evidence type="ECO:0000313" key="8">
    <source>
        <dbReference type="EMBL" id="CAB4984273.1"/>
    </source>
</evidence>
<dbReference type="CDD" id="cd07377">
    <property type="entry name" value="WHTH_GntR"/>
    <property type="match status" value="1"/>
</dbReference>
<protein>
    <submittedName>
        <fullName evidence="5">Unannotated protein</fullName>
    </submittedName>
</protein>
<dbReference type="EMBL" id="CAFBMH010000026">
    <property type="protein sequence ID" value="CAB4903280.1"/>
    <property type="molecule type" value="Genomic_DNA"/>
</dbReference>
<evidence type="ECO:0000256" key="1">
    <source>
        <dbReference type="ARBA" id="ARBA00023015"/>
    </source>
</evidence>
<dbReference type="AlphaFoldDB" id="A0A6J6TH30"/>
<dbReference type="Pfam" id="PF00392">
    <property type="entry name" value="GntR"/>
    <property type="match status" value="1"/>
</dbReference>
<dbReference type="PROSITE" id="PS50949">
    <property type="entry name" value="HTH_GNTR"/>
    <property type="match status" value="1"/>
</dbReference>
<evidence type="ECO:0000259" key="4">
    <source>
        <dbReference type="PROSITE" id="PS50949"/>
    </source>
</evidence>
<dbReference type="EMBL" id="CAFABA010000035">
    <property type="protein sequence ID" value="CAB4826991.1"/>
    <property type="molecule type" value="Genomic_DNA"/>
</dbReference>
<dbReference type="InterPro" id="IPR036388">
    <property type="entry name" value="WH-like_DNA-bd_sf"/>
</dbReference>
<feature type="domain" description="HTH gntR-type" evidence="4">
    <location>
        <begin position="31"/>
        <end position="99"/>
    </location>
</feature>
<keyword evidence="1" id="KW-0805">Transcription regulation</keyword>
<name>A0A6J6TH30_9ZZZZ</name>
<dbReference type="SMART" id="SM00345">
    <property type="entry name" value="HTH_GNTR"/>
    <property type="match status" value="1"/>
</dbReference>
<organism evidence="5">
    <name type="scientific">freshwater metagenome</name>
    <dbReference type="NCBI Taxonomy" id="449393"/>
    <lineage>
        <taxon>unclassified sequences</taxon>
        <taxon>metagenomes</taxon>
        <taxon>ecological metagenomes</taxon>
    </lineage>
</organism>
<dbReference type="SUPFAM" id="SSF46785">
    <property type="entry name" value="Winged helix' DNA-binding domain"/>
    <property type="match status" value="1"/>
</dbReference>
<dbReference type="EMBL" id="CAFBOS010000022">
    <property type="protein sequence ID" value="CAB4984273.1"/>
    <property type="molecule type" value="Genomic_DNA"/>
</dbReference>
<dbReference type="GO" id="GO:0003677">
    <property type="term" value="F:DNA binding"/>
    <property type="evidence" value="ECO:0007669"/>
    <property type="project" value="UniProtKB-KW"/>
</dbReference>
<dbReference type="InterPro" id="IPR000524">
    <property type="entry name" value="Tscrpt_reg_HTH_GntR"/>
</dbReference>
<dbReference type="PANTHER" id="PTHR38445:SF9">
    <property type="entry name" value="HTH-TYPE TRANSCRIPTIONAL REPRESSOR YTRA"/>
    <property type="match status" value="1"/>
</dbReference>
<dbReference type="EMBL" id="CAEZYR010000050">
    <property type="protein sequence ID" value="CAB4746063.1"/>
    <property type="molecule type" value="Genomic_DNA"/>
</dbReference>
<accession>A0A6J6TH30</accession>
<dbReference type="PANTHER" id="PTHR38445">
    <property type="entry name" value="HTH-TYPE TRANSCRIPTIONAL REPRESSOR YTRA"/>
    <property type="match status" value="1"/>
</dbReference>
<keyword evidence="2" id="KW-0238">DNA-binding</keyword>
<evidence type="ECO:0000256" key="2">
    <source>
        <dbReference type="ARBA" id="ARBA00023125"/>
    </source>
</evidence>
<dbReference type="InterPro" id="IPR036390">
    <property type="entry name" value="WH_DNA-bd_sf"/>
</dbReference>
<dbReference type="GO" id="GO:0003700">
    <property type="term" value="F:DNA-binding transcription factor activity"/>
    <property type="evidence" value="ECO:0007669"/>
    <property type="project" value="InterPro"/>
</dbReference>
<evidence type="ECO:0000313" key="6">
    <source>
        <dbReference type="EMBL" id="CAB4826991.1"/>
    </source>
</evidence>
<reference evidence="5" key="1">
    <citation type="submission" date="2020-05" db="EMBL/GenBank/DDBJ databases">
        <authorList>
            <person name="Chiriac C."/>
            <person name="Salcher M."/>
            <person name="Ghai R."/>
            <person name="Kavagutti S V."/>
        </authorList>
    </citation>
    <scope>NUCLEOTIDE SEQUENCE</scope>
</reference>